<dbReference type="InterPro" id="IPR027628">
    <property type="entry name" value="DotA_TraY"/>
</dbReference>
<gene>
    <name evidence="4" type="ORF">LH706_06825</name>
</gene>
<reference evidence="4" key="1">
    <citation type="submission" date="2021-10" db="EMBL/GenBank/DDBJ databases">
        <title>Complete genome sequences of five Ralstonia solancearum strains isolated from sunflower.</title>
        <authorList>
            <person name="She X."/>
            <person name="He Z."/>
        </authorList>
    </citation>
    <scope>NUCLEOTIDE SEQUENCE</scope>
    <source>
        <strain evidence="4">RS638</strain>
    </source>
</reference>
<evidence type="ECO:0000256" key="2">
    <source>
        <dbReference type="SAM" id="Phobius"/>
    </source>
</evidence>
<feature type="transmembrane region" description="Helical" evidence="2">
    <location>
        <begin position="534"/>
        <end position="558"/>
    </location>
</feature>
<evidence type="ECO:0000256" key="3">
    <source>
        <dbReference type="SAM" id="SignalP"/>
    </source>
</evidence>
<keyword evidence="3" id="KW-0732">Signal</keyword>
<sequence length="929" mass="97285">MIKIRKSAIALLAMLLPSLAFASNLFDVPAGDVSMKVLGAIFGGLLDSGGGSDPLLSGIKMFNGGCLIIGGILAAYTILAGTLNTAHDGEMLGKKFSSVWIPVRYSVGTALVLPVVGGGYCVMQALVMWLVVQGIGLADGVWSAYMSNPTSAANTNVANAKAQVLAVAQDAFRSSICYQSYAKAISESSSLLKWGQYSYSKTQTPQGYVYGDASSSVRRNGCGAVNYPQDTTIDTTVASTSPSTNAGYLGDLGTIFAPMDVSAINKAQNTQTDALVNKMDSLAKQVLASAQSGEGVSMTPDQAAAYYTQISQAADDYLSGVKSTADGLSTGDAYEKIKSSASNQGWILAGAWFTRIIQMNDRINKSVSSTATSDFTSPKMDALIFDDAAKYLRAADLVLASAKNSNPTDSFGIETNDKATGGQTQVTSNLWLKIEAKITESMTGVNLYELKNDARHPLIIANDLGNRLIATCKNIMLGLVAAILGAGVIGVLTGTTGLVGAVVNMMGWFVDVPVKLLMGVAMGTEYILPNMPFIIWIGCIVGWVLLVIEAIIAAPLWAIMHLHPNGDDLTGRGGNGYTLVLSLLLRPVLMIFGMEASIVISAVIGEFINKTFFEVFAQNTGSFTGLSAVIGLAMGTLVYFIVMFIFIRKCFSLMFQLPDQLLQWIGGPTGAQLGQFAGEFSQAADKGGQAGAALGGFAASAAAKGISKGGGKLGNVIDSKIEGTKQALAAKDRALEGEAGKGAADFKNQFDGMKANVNPRALFKNNYAALRNAAKNSEAYDAALVGTVGTDQEHGRNDFESAFAESAANDHADYGGNPAQAATAIGQKLMERNLGSGEFGSFAIPAARNAEGQIDGKKAKSVMATIGRMQSRIGSDRTREVLDRAVATGTSGSDLMKQAETFYKEELAKPIEPKSAPSGDAIGSGSQEE</sequence>
<evidence type="ECO:0000256" key="1">
    <source>
        <dbReference type="SAM" id="MobiDB-lite"/>
    </source>
</evidence>
<feature type="signal peptide" evidence="3">
    <location>
        <begin position="1"/>
        <end position="22"/>
    </location>
</feature>
<feature type="transmembrane region" description="Helical" evidence="2">
    <location>
        <begin position="624"/>
        <end position="647"/>
    </location>
</feature>
<evidence type="ECO:0000313" key="4">
    <source>
        <dbReference type="EMBL" id="UZF16149.1"/>
    </source>
</evidence>
<feature type="chain" id="PRO_5045975850" evidence="3">
    <location>
        <begin position="23"/>
        <end position="929"/>
    </location>
</feature>
<keyword evidence="2" id="KW-1133">Transmembrane helix</keyword>
<feature type="region of interest" description="Disordered" evidence="1">
    <location>
        <begin position="907"/>
        <end position="929"/>
    </location>
</feature>
<proteinExistence type="predicted"/>
<protein>
    <submittedName>
        <fullName evidence="4">DotA/TraY family protein</fullName>
    </submittedName>
</protein>
<feature type="transmembrane region" description="Helical" evidence="2">
    <location>
        <begin position="508"/>
        <end position="528"/>
    </location>
</feature>
<organism evidence="4">
    <name type="scientific">Ralstonia solanacearum</name>
    <name type="common">Pseudomonas solanacearum</name>
    <dbReference type="NCBI Taxonomy" id="305"/>
    <lineage>
        <taxon>Bacteria</taxon>
        <taxon>Pseudomonadati</taxon>
        <taxon>Pseudomonadota</taxon>
        <taxon>Betaproteobacteria</taxon>
        <taxon>Burkholderiales</taxon>
        <taxon>Burkholderiaceae</taxon>
        <taxon>Ralstonia</taxon>
        <taxon>Ralstonia solanacearum species complex</taxon>
    </lineage>
</organism>
<dbReference type="NCBIfam" id="TIGR04346">
    <property type="entry name" value="DotA_TraY"/>
    <property type="match status" value="1"/>
</dbReference>
<feature type="transmembrane region" description="Helical" evidence="2">
    <location>
        <begin position="61"/>
        <end position="84"/>
    </location>
</feature>
<feature type="transmembrane region" description="Helical" evidence="2">
    <location>
        <begin position="105"/>
        <end position="131"/>
    </location>
</feature>
<keyword evidence="2" id="KW-0812">Transmembrane</keyword>
<accession>A0ABY6NGA7</accession>
<name>A0ABY6NGA7_RALSL</name>
<feature type="transmembrane region" description="Helical" evidence="2">
    <location>
        <begin position="475"/>
        <end position="501"/>
    </location>
</feature>
<keyword evidence="2" id="KW-0472">Membrane</keyword>
<dbReference type="EMBL" id="CP085043">
    <property type="protein sequence ID" value="UZF16149.1"/>
    <property type="molecule type" value="Genomic_DNA"/>
</dbReference>
<feature type="transmembrane region" description="Helical" evidence="2">
    <location>
        <begin position="579"/>
        <end position="604"/>
    </location>
</feature>